<feature type="compositionally biased region" description="Polar residues" evidence="1">
    <location>
        <begin position="232"/>
        <end position="241"/>
    </location>
</feature>
<keyword evidence="3" id="KW-1185">Reference proteome</keyword>
<dbReference type="eggNOG" id="ENOG502S2ZW">
    <property type="taxonomic scope" value="Eukaryota"/>
</dbReference>
<evidence type="ECO:0000256" key="1">
    <source>
        <dbReference type="SAM" id="MobiDB-lite"/>
    </source>
</evidence>
<feature type="compositionally biased region" description="Polar residues" evidence="1">
    <location>
        <begin position="96"/>
        <end position="128"/>
    </location>
</feature>
<name>W5MUB9_LEPOC</name>
<dbReference type="RefSeq" id="XP_015197574.1">
    <property type="nucleotide sequence ID" value="XM_015342088.2"/>
</dbReference>
<dbReference type="EMBL" id="AHAT01014165">
    <property type="status" value="NOT_ANNOTATED_CDS"/>
    <property type="molecule type" value="Genomic_DNA"/>
</dbReference>
<dbReference type="GO" id="GO:0005198">
    <property type="term" value="F:structural molecule activity"/>
    <property type="evidence" value="ECO:0007669"/>
    <property type="project" value="InterPro"/>
</dbReference>
<feature type="region of interest" description="Disordered" evidence="1">
    <location>
        <begin position="1"/>
        <end position="128"/>
    </location>
</feature>
<dbReference type="RefSeq" id="XP_069046337.1">
    <property type="nucleotide sequence ID" value="XM_069190236.1"/>
</dbReference>
<feature type="compositionally biased region" description="Basic and acidic residues" evidence="1">
    <location>
        <begin position="212"/>
        <end position="229"/>
    </location>
</feature>
<sequence>MLKARDEKRKRRHVETLRQQREEEGQEAEFKAEDDSLEGRREPKAETPRSPNSKDNNDLRSNSVSVKKNVSENTEFLYNKETEKKTPTKSPRMFVSSLSISFDKSPSSPTGRGNVFSPMSPTSPSVQNIAEKELIHSPRRFWEIRENGDNKVLNSREVGYELGSEDVRRKSKGPEETAFMRHHPRAASFRVISKTKESVPIIRSASVRLTSRSREERLSKAPNHEEDKPSPFQRNSRQRISSRTIEEKLEKLALAAQKSETIKSPSATQKDFFLLVHEVARKRGVFEKDGATVEGSSSNSKQKHLSFSTGISERINRWVSRAQKSELSDLRNVDISSKWHTWENRAEELPPKPSK</sequence>
<reference evidence="3" key="1">
    <citation type="submission" date="2011-12" db="EMBL/GenBank/DDBJ databases">
        <title>The Draft Genome of Lepisosteus oculatus.</title>
        <authorList>
            <consortium name="The Broad Institute Genome Assembly &amp; Analysis Group"/>
            <consortium name="Computational R&amp;D Group"/>
            <consortium name="and Sequencing Platform"/>
            <person name="Di Palma F."/>
            <person name="Alfoldi J."/>
            <person name="Johnson J."/>
            <person name="Berlin A."/>
            <person name="Gnerre S."/>
            <person name="Jaffe D."/>
            <person name="MacCallum I."/>
            <person name="Young S."/>
            <person name="Walker B.J."/>
            <person name="Lander E.S."/>
            <person name="Lindblad-Toh K."/>
        </authorList>
    </citation>
    <scope>NUCLEOTIDE SEQUENCE [LARGE SCALE GENOMIC DNA]</scope>
</reference>
<evidence type="ECO:0000313" key="2">
    <source>
        <dbReference type="Ensembl" id="ENSLOCP00000011978.1"/>
    </source>
</evidence>
<feature type="region of interest" description="Disordered" evidence="1">
    <location>
        <begin position="203"/>
        <end position="241"/>
    </location>
</feature>
<dbReference type="GeneTree" id="ENSGT00730000112095"/>
<reference evidence="2" key="3">
    <citation type="submission" date="2025-09" db="UniProtKB">
        <authorList>
            <consortium name="Ensembl"/>
        </authorList>
    </citation>
    <scope>IDENTIFICATION</scope>
</reference>
<dbReference type="InParanoid" id="W5MUB9"/>
<reference evidence="2" key="2">
    <citation type="submission" date="2025-08" db="UniProtKB">
        <authorList>
            <consortium name="Ensembl"/>
        </authorList>
    </citation>
    <scope>IDENTIFICATION</scope>
</reference>
<dbReference type="GeneID" id="107076773"/>
<dbReference type="InterPro" id="IPR017404">
    <property type="entry name" value="Ladinin_1"/>
</dbReference>
<dbReference type="Bgee" id="ENSLOCG00000009808">
    <property type="expression patterns" value="Expressed in intestine and 9 other cell types or tissues"/>
</dbReference>
<dbReference type="PANTHER" id="PTHR12392:SF0">
    <property type="entry name" value="LADININ-1"/>
    <property type="match status" value="1"/>
</dbReference>
<dbReference type="Proteomes" id="UP000018468">
    <property type="component" value="Linkage group LG3"/>
</dbReference>
<dbReference type="CTD" id="3898"/>
<dbReference type="HOGENOM" id="CLU_707801_0_0_1"/>
<dbReference type="OrthoDB" id="9948606at2759"/>
<evidence type="ECO:0000313" key="3">
    <source>
        <dbReference type="Proteomes" id="UP000018468"/>
    </source>
</evidence>
<dbReference type="STRING" id="7918.ENSLOCP00000011978"/>
<proteinExistence type="predicted"/>
<dbReference type="EMBL" id="AHAT01014167">
    <property type="status" value="NOT_ANNOTATED_CDS"/>
    <property type="molecule type" value="Genomic_DNA"/>
</dbReference>
<organism evidence="2 3">
    <name type="scientific">Lepisosteus oculatus</name>
    <name type="common">Spotted gar</name>
    <dbReference type="NCBI Taxonomy" id="7918"/>
    <lineage>
        <taxon>Eukaryota</taxon>
        <taxon>Metazoa</taxon>
        <taxon>Chordata</taxon>
        <taxon>Craniata</taxon>
        <taxon>Vertebrata</taxon>
        <taxon>Euteleostomi</taxon>
        <taxon>Actinopterygii</taxon>
        <taxon>Neopterygii</taxon>
        <taxon>Holostei</taxon>
        <taxon>Semionotiformes</taxon>
        <taxon>Lepisosteidae</taxon>
        <taxon>Lepisosteus</taxon>
    </lineage>
</organism>
<accession>W5MUB9</accession>
<dbReference type="OMA" id="AQASQKW"/>
<dbReference type="PANTHER" id="PTHR12392">
    <property type="entry name" value="LADININ 1"/>
    <property type="match status" value="1"/>
</dbReference>
<dbReference type="Ensembl" id="ENSLOCT00000011999.1">
    <property type="protein sequence ID" value="ENSLOCP00000011978.1"/>
    <property type="gene ID" value="ENSLOCG00000009808.1"/>
</dbReference>
<protein>
    <submittedName>
        <fullName evidence="2">Ladinin</fullName>
    </submittedName>
</protein>
<dbReference type="EMBL" id="AHAT01014166">
    <property type="status" value="NOT_ANNOTATED_CDS"/>
    <property type="molecule type" value="Genomic_DNA"/>
</dbReference>
<dbReference type="AlphaFoldDB" id="W5MUB9"/>
<feature type="compositionally biased region" description="Basic and acidic residues" evidence="1">
    <location>
        <begin position="14"/>
        <end position="47"/>
    </location>
</feature>